<name>A0ABV0YIE6_9TELE</name>
<comment type="caution">
    <text evidence="1">The sequence shown here is derived from an EMBL/GenBank/DDBJ whole genome shotgun (WGS) entry which is preliminary data.</text>
</comment>
<reference evidence="1 2" key="1">
    <citation type="submission" date="2021-06" db="EMBL/GenBank/DDBJ databases">
        <authorList>
            <person name="Palmer J.M."/>
        </authorList>
    </citation>
    <scope>NUCLEOTIDE SEQUENCE [LARGE SCALE GENOMIC DNA]</scope>
    <source>
        <strain evidence="1 2">AS_MEX2019</strain>
        <tissue evidence="1">Muscle</tissue>
    </source>
</reference>
<keyword evidence="2" id="KW-1185">Reference proteome</keyword>
<protein>
    <submittedName>
        <fullName evidence="1">Uncharacterized protein</fullName>
    </submittedName>
</protein>
<dbReference type="EMBL" id="JAHRIP010033432">
    <property type="protein sequence ID" value="MEQ2293605.1"/>
    <property type="molecule type" value="Genomic_DNA"/>
</dbReference>
<gene>
    <name evidence="1" type="ORF">AMECASPLE_035292</name>
</gene>
<dbReference type="Proteomes" id="UP001469553">
    <property type="component" value="Unassembled WGS sequence"/>
</dbReference>
<proteinExistence type="predicted"/>
<evidence type="ECO:0000313" key="2">
    <source>
        <dbReference type="Proteomes" id="UP001469553"/>
    </source>
</evidence>
<evidence type="ECO:0000313" key="1">
    <source>
        <dbReference type="EMBL" id="MEQ2293605.1"/>
    </source>
</evidence>
<organism evidence="1 2">
    <name type="scientific">Ameca splendens</name>
    <dbReference type="NCBI Taxonomy" id="208324"/>
    <lineage>
        <taxon>Eukaryota</taxon>
        <taxon>Metazoa</taxon>
        <taxon>Chordata</taxon>
        <taxon>Craniata</taxon>
        <taxon>Vertebrata</taxon>
        <taxon>Euteleostomi</taxon>
        <taxon>Actinopterygii</taxon>
        <taxon>Neopterygii</taxon>
        <taxon>Teleostei</taxon>
        <taxon>Neoteleostei</taxon>
        <taxon>Acanthomorphata</taxon>
        <taxon>Ovalentaria</taxon>
        <taxon>Atherinomorphae</taxon>
        <taxon>Cyprinodontiformes</taxon>
        <taxon>Goodeidae</taxon>
        <taxon>Ameca</taxon>
    </lineage>
</organism>
<accession>A0ABV0YIE6</accession>
<sequence>MDLFPWSSLVERKIESRVTHALWNSPHWDGTGAYGTIKKMGTCKKLNIVGHRGCNTELFKLCNITVVKCCITCYHAETGTDTRNAICDKTLAGTGLAVNLGRLEEIGSSVHT</sequence>